<keyword evidence="3" id="KW-0804">Transcription</keyword>
<dbReference type="Pfam" id="PF07729">
    <property type="entry name" value="FCD"/>
    <property type="match status" value="1"/>
</dbReference>
<keyword evidence="2" id="KW-0238">DNA-binding</keyword>
<dbReference type="EMBL" id="CASHTH010002987">
    <property type="protein sequence ID" value="CAI8038269.1"/>
    <property type="molecule type" value="Genomic_DNA"/>
</dbReference>
<evidence type="ECO:0000259" key="4">
    <source>
        <dbReference type="PROSITE" id="PS50949"/>
    </source>
</evidence>
<evidence type="ECO:0000256" key="2">
    <source>
        <dbReference type="ARBA" id="ARBA00023125"/>
    </source>
</evidence>
<protein>
    <submittedName>
        <fullName evidence="5">Uncharacterized HTH-type transcriptional regulator YdhC</fullName>
    </submittedName>
</protein>
<dbReference type="PANTHER" id="PTHR43537">
    <property type="entry name" value="TRANSCRIPTIONAL REGULATOR, GNTR FAMILY"/>
    <property type="match status" value="1"/>
</dbReference>
<dbReference type="InterPro" id="IPR036390">
    <property type="entry name" value="WH_DNA-bd_sf"/>
</dbReference>
<evidence type="ECO:0000313" key="5">
    <source>
        <dbReference type="EMBL" id="CAI8038269.1"/>
    </source>
</evidence>
<comment type="caution">
    <text evidence="5">The sequence shown here is derived from an EMBL/GenBank/DDBJ whole genome shotgun (WGS) entry which is preliminary data.</text>
</comment>
<dbReference type="GO" id="GO:0003677">
    <property type="term" value="F:DNA binding"/>
    <property type="evidence" value="ECO:0007669"/>
    <property type="project" value="UniProtKB-KW"/>
</dbReference>
<evidence type="ECO:0000256" key="1">
    <source>
        <dbReference type="ARBA" id="ARBA00023015"/>
    </source>
</evidence>
<gene>
    <name evidence="5" type="ORF">GBAR_LOCUS21333</name>
</gene>
<accession>A0AA35SZ58</accession>
<dbReference type="PROSITE" id="PS50949">
    <property type="entry name" value="HTH_GNTR"/>
    <property type="match status" value="1"/>
</dbReference>
<dbReference type="InterPro" id="IPR036388">
    <property type="entry name" value="WH-like_DNA-bd_sf"/>
</dbReference>
<dbReference type="InterPro" id="IPR008920">
    <property type="entry name" value="TF_FadR/GntR_C"/>
</dbReference>
<sequence length="250" mass="29097">MPTAPSISHERRWETGISESIKPYVNAFRFCTILPIQYRETELAGEFNVSRTPIRRVLQRLHFEGLVDIRNGVGTVVTDIDLKTMKEVYDLRMYLSELIAELSPREITKDHLQAMEVLLERTKTMYDQRDSAAYGRLCNELHEVLISLIGSVPLREITDNLYYRSARIWITYLPNLNWNEIISDQELETSEMIAAMKHNDLRGVVQVRRFYLHCILSRISDYLKSSGSFRVSTISPKHNSDIDVKRERSS</sequence>
<dbReference type="InterPro" id="IPR011711">
    <property type="entry name" value="GntR_C"/>
</dbReference>
<dbReference type="PANTHER" id="PTHR43537:SF24">
    <property type="entry name" value="GLUCONATE OPERON TRANSCRIPTIONAL REPRESSOR"/>
    <property type="match status" value="1"/>
</dbReference>
<keyword evidence="1" id="KW-0805">Transcription regulation</keyword>
<dbReference type="SUPFAM" id="SSF48008">
    <property type="entry name" value="GntR ligand-binding domain-like"/>
    <property type="match status" value="1"/>
</dbReference>
<feature type="domain" description="HTH gntR-type" evidence="4">
    <location>
        <begin position="11"/>
        <end position="80"/>
    </location>
</feature>
<organism evidence="5 6">
    <name type="scientific">Geodia barretti</name>
    <name type="common">Barrett's horny sponge</name>
    <dbReference type="NCBI Taxonomy" id="519541"/>
    <lineage>
        <taxon>Eukaryota</taxon>
        <taxon>Metazoa</taxon>
        <taxon>Porifera</taxon>
        <taxon>Demospongiae</taxon>
        <taxon>Heteroscleromorpha</taxon>
        <taxon>Tetractinellida</taxon>
        <taxon>Astrophorina</taxon>
        <taxon>Geodiidae</taxon>
        <taxon>Geodia</taxon>
    </lineage>
</organism>
<dbReference type="GO" id="GO:0003700">
    <property type="term" value="F:DNA-binding transcription factor activity"/>
    <property type="evidence" value="ECO:0007669"/>
    <property type="project" value="InterPro"/>
</dbReference>
<evidence type="ECO:0000313" key="6">
    <source>
        <dbReference type="Proteomes" id="UP001174909"/>
    </source>
</evidence>
<dbReference type="AlphaFoldDB" id="A0AA35SZ58"/>
<reference evidence="5" key="1">
    <citation type="submission" date="2023-03" db="EMBL/GenBank/DDBJ databases">
        <authorList>
            <person name="Steffen K."/>
            <person name="Cardenas P."/>
        </authorList>
    </citation>
    <scope>NUCLEOTIDE SEQUENCE</scope>
</reference>
<keyword evidence="6" id="KW-1185">Reference proteome</keyword>
<dbReference type="SUPFAM" id="SSF46785">
    <property type="entry name" value="Winged helix' DNA-binding domain"/>
    <property type="match status" value="1"/>
</dbReference>
<dbReference type="Gene3D" id="1.10.10.10">
    <property type="entry name" value="Winged helix-like DNA-binding domain superfamily/Winged helix DNA-binding domain"/>
    <property type="match status" value="1"/>
</dbReference>
<dbReference type="Proteomes" id="UP001174909">
    <property type="component" value="Unassembled WGS sequence"/>
</dbReference>
<proteinExistence type="predicted"/>
<evidence type="ECO:0000256" key="3">
    <source>
        <dbReference type="ARBA" id="ARBA00023163"/>
    </source>
</evidence>
<dbReference type="InterPro" id="IPR000524">
    <property type="entry name" value="Tscrpt_reg_HTH_GntR"/>
</dbReference>
<name>A0AA35SZ58_GEOBA</name>
<dbReference type="Gene3D" id="1.20.120.530">
    <property type="entry name" value="GntR ligand-binding domain-like"/>
    <property type="match status" value="1"/>
</dbReference>
<dbReference type="Pfam" id="PF00392">
    <property type="entry name" value="GntR"/>
    <property type="match status" value="1"/>
</dbReference>